<dbReference type="OrthoDB" id="68195at2"/>
<evidence type="ECO:0000256" key="2">
    <source>
        <dbReference type="SAM" id="Phobius"/>
    </source>
</evidence>
<sequence length="297" mass="30594">MGRHRRVGAAGAGEDQHSADPAVVGSTHSHRRGKRVSVPMRTGLLGVSAAVAMGAIAVASGLIPGSDAFSGDSQDSSRVQSAGSPTDLATQGEPSKSPDREESAASRGSERPEPSTSAPSPSKTKEPSKSPSPQKSSADSGTEQKDEPTEKAPAKPTQSQPAAPAKPQTPDTGQAAEAEVLALVNQERAQAGCSPVRADAALADLAGDFSEDMAERGFFDHTDPDGATPWDRAEKAGVANLGGENIARGQANAQSVMDSWMDSPGHRANILNCEYKTLGVGAHFASGGPWWTQDFGF</sequence>
<feature type="transmembrane region" description="Helical" evidence="2">
    <location>
        <begin position="42"/>
        <end position="63"/>
    </location>
</feature>
<evidence type="ECO:0000256" key="1">
    <source>
        <dbReference type="SAM" id="MobiDB-lite"/>
    </source>
</evidence>
<organism evidence="4 5">
    <name type="scientific">Streptomyces boluensis</name>
    <dbReference type="NCBI Taxonomy" id="1775135"/>
    <lineage>
        <taxon>Bacteria</taxon>
        <taxon>Bacillati</taxon>
        <taxon>Actinomycetota</taxon>
        <taxon>Actinomycetes</taxon>
        <taxon>Kitasatosporales</taxon>
        <taxon>Streptomycetaceae</taxon>
        <taxon>Streptomyces</taxon>
    </lineage>
</organism>
<keyword evidence="2" id="KW-0812">Transmembrane</keyword>
<proteinExistence type="predicted"/>
<dbReference type="PANTHER" id="PTHR31157">
    <property type="entry name" value="SCP DOMAIN-CONTAINING PROTEIN"/>
    <property type="match status" value="1"/>
</dbReference>
<feature type="compositionally biased region" description="Basic and acidic residues" evidence="1">
    <location>
        <begin position="142"/>
        <end position="153"/>
    </location>
</feature>
<dbReference type="EMBL" id="JAAAHS010000169">
    <property type="protein sequence ID" value="NBE53840.1"/>
    <property type="molecule type" value="Genomic_DNA"/>
</dbReference>
<accession>A0A964USX4</accession>
<feature type="compositionally biased region" description="Low complexity" evidence="1">
    <location>
        <begin position="129"/>
        <end position="138"/>
    </location>
</feature>
<dbReference type="Pfam" id="PF00188">
    <property type="entry name" value="CAP"/>
    <property type="match status" value="1"/>
</dbReference>
<keyword evidence="5" id="KW-1185">Reference proteome</keyword>
<dbReference type="Proteomes" id="UP000598297">
    <property type="component" value="Unassembled WGS sequence"/>
</dbReference>
<feature type="domain" description="SCP" evidence="3">
    <location>
        <begin position="181"/>
        <end position="295"/>
    </location>
</feature>
<dbReference type="CDD" id="cd05379">
    <property type="entry name" value="CAP_bacterial"/>
    <property type="match status" value="1"/>
</dbReference>
<gene>
    <name evidence="4" type="ORF">GUY60_20925</name>
</gene>
<evidence type="ECO:0000313" key="5">
    <source>
        <dbReference type="Proteomes" id="UP000598297"/>
    </source>
</evidence>
<dbReference type="InterPro" id="IPR035940">
    <property type="entry name" value="CAP_sf"/>
</dbReference>
<dbReference type="PANTHER" id="PTHR31157:SF1">
    <property type="entry name" value="SCP DOMAIN-CONTAINING PROTEIN"/>
    <property type="match status" value="1"/>
</dbReference>
<evidence type="ECO:0000313" key="4">
    <source>
        <dbReference type="EMBL" id="NBE53840.1"/>
    </source>
</evidence>
<feature type="region of interest" description="Disordered" evidence="1">
    <location>
        <begin position="69"/>
        <end position="174"/>
    </location>
</feature>
<reference evidence="4" key="1">
    <citation type="submission" date="2020-01" db="EMBL/GenBank/DDBJ databases">
        <title>Whole-genome analyses of novel actinobacteria.</title>
        <authorList>
            <person name="Sahin N."/>
        </authorList>
    </citation>
    <scope>NUCLEOTIDE SEQUENCE</scope>
    <source>
        <strain evidence="4">YC537</strain>
    </source>
</reference>
<keyword evidence="2" id="KW-0472">Membrane</keyword>
<feature type="region of interest" description="Disordered" evidence="1">
    <location>
        <begin position="1"/>
        <end position="37"/>
    </location>
</feature>
<dbReference type="SUPFAM" id="SSF55797">
    <property type="entry name" value="PR-1-like"/>
    <property type="match status" value="1"/>
</dbReference>
<feature type="compositionally biased region" description="Basic and acidic residues" evidence="1">
    <location>
        <begin position="96"/>
        <end position="113"/>
    </location>
</feature>
<dbReference type="InterPro" id="IPR014044">
    <property type="entry name" value="CAP_dom"/>
</dbReference>
<comment type="caution">
    <text evidence="4">The sequence shown here is derived from an EMBL/GenBank/DDBJ whole genome shotgun (WGS) entry which is preliminary data.</text>
</comment>
<feature type="compositionally biased region" description="Polar residues" evidence="1">
    <location>
        <begin position="71"/>
        <end position="94"/>
    </location>
</feature>
<dbReference type="Gene3D" id="3.40.33.10">
    <property type="entry name" value="CAP"/>
    <property type="match status" value="1"/>
</dbReference>
<dbReference type="AlphaFoldDB" id="A0A964USX4"/>
<keyword evidence="2" id="KW-1133">Transmembrane helix</keyword>
<protein>
    <submittedName>
        <fullName evidence="4">CAP domain-containing protein</fullName>
    </submittedName>
</protein>
<name>A0A964USX4_9ACTN</name>
<evidence type="ECO:0000259" key="3">
    <source>
        <dbReference type="Pfam" id="PF00188"/>
    </source>
</evidence>
<dbReference type="RefSeq" id="WP_161700097.1">
    <property type="nucleotide sequence ID" value="NZ_JAAAHS010000169.1"/>
</dbReference>